<dbReference type="Proteomes" id="UP001297600">
    <property type="component" value="Unassembled WGS sequence"/>
</dbReference>
<feature type="chain" id="PRO_5045758808" evidence="11">
    <location>
        <begin position="26"/>
        <end position="381"/>
    </location>
</feature>
<comment type="subcellular location">
    <subcellularLocation>
        <location evidence="1">Cell outer membrane</location>
        <topology evidence="1">Multi-pass membrane protein</topology>
    </subcellularLocation>
</comment>
<keyword evidence="6 11" id="KW-0732">Signal</keyword>
<dbReference type="InterPro" id="IPR023614">
    <property type="entry name" value="Porin_dom_sf"/>
</dbReference>
<evidence type="ECO:0000313" key="13">
    <source>
        <dbReference type="EMBL" id="MCG5030147.1"/>
    </source>
</evidence>
<name>A0ABS9MNF3_9BURK</name>
<keyword evidence="10" id="KW-0998">Cell outer membrane</keyword>
<keyword evidence="3" id="KW-0813">Transport</keyword>
<evidence type="ECO:0000256" key="5">
    <source>
        <dbReference type="ARBA" id="ARBA00022692"/>
    </source>
</evidence>
<evidence type="ECO:0000256" key="6">
    <source>
        <dbReference type="ARBA" id="ARBA00022729"/>
    </source>
</evidence>
<dbReference type="SUPFAM" id="SSF56935">
    <property type="entry name" value="Porins"/>
    <property type="match status" value="1"/>
</dbReference>
<reference evidence="13 14" key="1">
    <citation type="submission" date="2022-02" db="EMBL/GenBank/DDBJ databases">
        <title>Mesosutterella porci, a novel member of the family Sutterellaceae from pig feces.</title>
        <authorList>
            <person name="Wylensek D."/>
            <person name="Clavel T."/>
        </authorList>
    </citation>
    <scope>NUCLEOTIDE SEQUENCE [LARGE SCALE GENOMIC DNA]</scope>
    <source>
        <strain evidence="14">oilRF-744-wt-GAM-9</strain>
    </source>
</reference>
<evidence type="ECO:0000259" key="12">
    <source>
        <dbReference type="Pfam" id="PF13609"/>
    </source>
</evidence>
<evidence type="ECO:0000256" key="1">
    <source>
        <dbReference type="ARBA" id="ARBA00004571"/>
    </source>
</evidence>
<gene>
    <name evidence="13" type="ORF">MAF45_01580</name>
</gene>
<proteinExistence type="predicted"/>
<dbReference type="Gene3D" id="2.40.160.10">
    <property type="entry name" value="Porin"/>
    <property type="match status" value="1"/>
</dbReference>
<feature type="domain" description="Porin" evidence="12">
    <location>
        <begin position="13"/>
        <end position="358"/>
    </location>
</feature>
<evidence type="ECO:0000313" key="14">
    <source>
        <dbReference type="Proteomes" id="UP001297600"/>
    </source>
</evidence>
<protein>
    <submittedName>
        <fullName evidence="13">Porin</fullName>
    </submittedName>
</protein>
<organism evidence="13 14">
    <name type="scientific">Mesosutterella porci</name>
    <dbReference type="NCBI Taxonomy" id="2915351"/>
    <lineage>
        <taxon>Bacteria</taxon>
        <taxon>Pseudomonadati</taxon>
        <taxon>Pseudomonadota</taxon>
        <taxon>Betaproteobacteria</taxon>
        <taxon>Burkholderiales</taxon>
        <taxon>Sutterellaceae</taxon>
        <taxon>Mesosutterella</taxon>
    </lineage>
</organism>
<evidence type="ECO:0000256" key="9">
    <source>
        <dbReference type="ARBA" id="ARBA00023136"/>
    </source>
</evidence>
<comment type="subunit">
    <text evidence="2">Homotrimer.</text>
</comment>
<sequence length="381" mass="40293">MKKGLNTIFKATAIASMLAAGSSLAAPNTTIYGVLDTGLVYTHLNLDNGTDSTDTLSMGSGISKGSRWGLKGSEDINGAKVGFVLESGFDTDNGAYASAVGNRLFGREASVYASGRYGEIAAGRLQNLTAGFGSWGIAAKIISPFAHGWGGGYLGGYKTVFGFNSGRTDNALAYKTPTFGGATLYAAYSGKTDDLKNASGVENKSSSDRYGGLAATWKHSALTLFGSAEWIAWSNTAAATRKADDGYAFTLGGNYKFAPVMVFLAGQYFDNMNGLPTPYELTRLKKGTDAITKGWGVLAGAMFPALAGTFKASLGYRDAELVNDSDYEAKRISASLAYQYNLSKRTYLYAGASYIRDKMDFGRSETKPSEFSLVSGLCTSF</sequence>
<dbReference type="PANTHER" id="PTHR34501">
    <property type="entry name" value="PROTEIN YDDL-RELATED"/>
    <property type="match status" value="1"/>
</dbReference>
<dbReference type="PANTHER" id="PTHR34501:SF9">
    <property type="entry name" value="MAJOR OUTER MEMBRANE PROTEIN P.IA"/>
    <property type="match status" value="1"/>
</dbReference>
<evidence type="ECO:0000256" key="3">
    <source>
        <dbReference type="ARBA" id="ARBA00022448"/>
    </source>
</evidence>
<dbReference type="InterPro" id="IPR050298">
    <property type="entry name" value="Gram-neg_bact_OMP"/>
</dbReference>
<keyword evidence="5" id="KW-0812">Transmembrane</keyword>
<evidence type="ECO:0000256" key="4">
    <source>
        <dbReference type="ARBA" id="ARBA00022452"/>
    </source>
</evidence>
<dbReference type="InterPro" id="IPR033900">
    <property type="entry name" value="Gram_neg_porin_domain"/>
</dbReference>
<keyword evidence="14" id="KW-1185">Reference proteome</keyword>
<evidence type="ECO:0000256" key="8">
    <source>
        <dbReference type="ARBA" id="ARBA00023114"/>
    </source>
</evidence>
<comment type="caution">
    <text evidence="13">The sequence shown here is derived from an EMBL/GenBank/DDBJ whole genome shotgun (WGS) entry which is preliminary data.</text>
</comment>
<dbReference type="EMBL" id="JAKNCT010000001">
    <property type="protein sequence ID" value="MCG5030147.1"/>
    <property type="molecule type" value="Genomic_DNA"/>
</dbReference>
<evidence type="ECO:0000256" key="7">
    <source>
        <dbReference type="ARBA" id="ARBA00023065"/>
    </source>
</evidence>
<keyword evidence="4" id="KW-1134">Transmembrane beta strand</keyword>
<accession>A0ABS9MNF3</accession>
<evidence type="ECO:0000256" key="10">
    <source>
        <dbReference type="ARBA" id="ARBA00023237"/>
    </source>
</evidence>
<evidence type="ECO:0000256" key="2">
    <source>
        <dbReference type="ARBA" id="ARBA00011233"/>
    </source>
</evidence>
<evidence type="ECO:0000256" key="11">
    <source>
        <dbReference type="SAM" id="SignalP"/>
    </source>
</evidence>
<dbReference type="Pfam" id="PF13609">
    <property type="entry name" value="Porin_4"/>
    <property type="match status" value="1"/>
</dbReference>
<keyword evidence="8" id="KW-0626">Porin</keyword>
<feature type="signal peptide" evidence="11">
    <location>
        <begin position="1"/>
        <end position="25"/>
    </location>
</feature>
<dbReference type="RefSeq" id="WP_237977799.1">
    <property type="nucleotide sequence ID" value="NZ_JAKNCT010000001.1"/>
</dbReference>
<dbReference type="CDD" id="cd00342">
    <property type="entry name" value="gram_neg_porins"/>
    <property type="match status" value="1"/>
</dbReference>
<keyword evidence="7" id="KW-0406">Ion transport</keyword>
<keyword evidence="9" id="KW-0472">Membrane</keyword>